<evidence type="ECO:0000313" key="2">
    <source>
        <dbReference type="EMBL" id="UWX65358.1"/>
    </source>
</evidence>
<dbReference type="SUPFAM" id="SSF55729">
    <property type="entry name" value="Acyl-CoA N-acyltransferases (Nat)"/>
    <property type="match status" value="1"/>
</dbReference>
<dbReference type="RefSeq" id="WP_260561612.1">
    <property type="nucleotide sequence ID" value="NZ_BAABEC010000183.1"/>
</dbReference>
<feature type="domain" description="N-acetyltransferase" evidence="1">
    <location>
        <begin position="6"/>
        <end position="159"/>
    </location>
</feature>
<dbReference type="Gene3D" id="3.40.630.30">
    <property type="match status" value="1"/>
</dbReference>
<name>A0ABY5YJQ4_9DEIO</name>
<organism evidence="2 3">
    <name type="scientific">Deinococcus rubellus</name>
    <dbReference type="NCBI Taxonomy" id="1889240"/>
    <lineage>
        <taxon>Bacteria</taxon>
        <taxon>Thermotogati</taxon>
        <taxon>Deinococcota</taxon>
        <taxon>Deinococci</taxon>
        <taxon>Deinococcales</taxon>
        <taxon>Deinococcaceae</taxon>
        <taxon>Deinococcus</taxon>
    </lineage>
</organism>
<evidence type="ECO:0000313" key="3">
    <source>
        <dbReference type="Proteomes" id="UP001060261"/>
    </source>
</evidence>
<keyword evidence="2" id="KW-0012">Acyltransferase</keyword>
<keyword evidence="2" id="KW-0808">Transferase</keyword>
<dbReference type="PROSITE" id="PS51186">
    <property type="entry name" value="GNAT"/>
    <property type="match status" value="1"/>
</dbReference>
<sequence>MSAGGFVIRDLVSAPEMQVLEDIQRAAWGYPETEVHPGNIFRIHAHVGGVVAAAFPATPAGEVAGEAFGFVYGFPAYREGRLWHHSHMLALRPEWRGSGAALALKLHQARRARGMGLKLITWTFDPLVARNARFNLGKLGARAVSYHPEWYVSAFLPADRLMVEWELPHLDLTEPDLAGPDLLGQHSQPVPVPGQPRVLKAQGQAPGVPDLSADAPSLLAEVPLDAFALPDPLPLAWRLALREVLGHYLGVGYAVTDLLRQGERAFYLLER</sequence>
<dbReference type="InterPro" id="IPR000182">
    <property type="entry name" value="GNAT_dom"/>
</dbReference>
<proteinExistence type="predicted"/>
<dbReference type="PANTHER" id="PTHR41700">
    <property type="entry name" value="GCN5-RELATED N-ACETYLTRANSFERASE"/>
    <property type="match status" value="1"/>
</dbReference>
<dbReference type="EMBL" id="CP104213">
    <property type="protein sequence ID" value="UWX65358.1"/>
    <property type="molecule type" value="Genomic_DNA"/>
</dbReference>
<protein>
    <submittedName>
        <fullName evidence="2">GNAT family N-acetyltransferase</fullName>
        <ecNumber evidence="2">2.3.1.-</ecNumber>
    </submittedName>
</protein>
<dbReference type="Proteomes" id="UP001060261">
    <property type="component" value="Chromosome"/>
</dbReference>
<dbReference type="EC" id="2.3.1.-" evidence="2"/>
<gene>
    <name evidence="2" type="ORF">N0D28_06805</name>
</gene>
<accession>A0ABY5YJQ4</accession>
<dbReference type="GO" id="GO:0016746">
    <property type="term" value="F:acyltransferase activity"/>
    <property type="evidence" value="ECO:0007669"/>
    <property type="project" value="UniProtKB-KW"/>
</dbReference>
<dbReference type="PANTHER" id="PTHR41700:SF1">
    <property type="entry name" value="N-ACETYLTRANSFERASE DOMAIN-CONTAINING PROTEIN"/>
    <property type="match status" value="1"/>
</dbReference>
<keyword evidence="3" id="KW-1185">Reference proteome</keyword>
<reference evidence="2" key="1">
    <citation type="submission" date="2022-09" db="EMBL/GenBank/DDBJ databases">
        <title>genome sequence of Deinococcus rubellus.</title>
        <authorList>
            <person name="Srinivasan S."/>
        </authorList>
    </citation>
    <scope>NUCLEOTIDE SEQUENCE</scope>
    <source>
        <strain evidence="2">Ant6</strain>
    </source>
</reference>
<dbReference type="InterPro" id="IPR038764">
    <property type="entry name" value="GNAT_N_AcTrfase_prd"/>
</dbReference>
<dbReference type="InterPro" id="IPR016181">
    <property type="entry name" value="Acyl_CoA_acyltransferase"/>
</dbReference>
<evidence type="ECO:0000259" key="1">
    <source>
        <dbReference type="PROSITE" id="PS51186"/>
    </source>
</evidence>